<keyword evidence="2 6" id="KW-0812">Transmembrane</keyword>
<proteinExistence type="predicted"/>
<dbReference type="AlphaFoldDB" id="A0A1Y1USZ8"/>
<dbReference type="Proteomes" id="UP000193218">
    <property type="component" value="Unassembled WGS sequence"/>
</dbReference>
<dbReference type="PANTHER" id="PTHR28538:SF1">
    <property type="entry name" value="INTEGRAL INNER NUCLEAR MEMBRANE PROTEIN IMA1"/>
    <property type="match status" value="1"/>
</dbReference>
<dbReference type="OrthoDB" id="5966927at2759"/>
<comment type="subcellular location">
    <subcellularLocation>
        <location evidence="1">Nucleus inner membrane</location>
        <topology evidence="1">Multi-pass membrane protein</topology>
    </subcellularLocation>
</comment>
<dbReference type="GO" id="GO:0034506">
    <property type="term" value="C:chromosome, centromeric core domain"/>
    <property type="evidence" value="ECO:0007669"/>
    <property type="project" value="TreeGrafter"/>
</dbReference>
<evidence type="ECO:0000256" key="5">
    <source>
        <dbReference type="ARBA" id="ARBA00023242"/>
    </source>
</evidence>
<dbReference type="Pfam" id="PF09779">
    <property type="entry name" value="Ima1_N"/>
    <property type="match status" value="1"/>
</dbReference>
<organism evidence="8 9">
    <name type="scientific">Kockovaella imperatae</name>
    <dbReference type="NCBI Taxonomy" id="4999"/>
    <lineage>
        <taxon>Eukaryota</taxon>
        <taxon>Fungi</taxon>
        <taxon>Dikarya</taxon>
        <taxon>Basidiomycota</taxon>
        <taxon>Agaricomycotina</taxon>
        <taxon>Tremellomycetes</taxon>
        <taxon>Tremellales</taxon>
        <taxon>Cuniculitremaceae</taxon>
        <taxon>Kockovaella</taxon>
    </lineage>
</organism>
<feature type="transmembrane region" description="Helical" evidence="6">
    <location>
        <begin position="203"/>
        <end position="224"/>
    </location>
</feature>
<sequence>MPFLRSSTRPRAVECFFCLSASLLPPSGLVTNRKGKGRASAKSLETEWNWHCDRCGCWNIKDKNGHMVSDLPAMHNSNLNQQSFSLRARPSSSHLPSASASASPCCHSCLANQTLIMNMLANYLPDDSDPSFHALYAALPTYISNLHSRYPPVCPECQPSVEAALRKSDLKAQTEAWGSALQRGTGRHSATRQATYVGWLDVVVWRIKGVLFILGCAFSWGQGITSAARSLRMYEQTHYTGHSHFNHVVLAYHVCSALWMTWDPNWLSRSRHRLRTSSSGRRKWIICMFTILLLRIAGASSFLWSLKTPVDDTLRTICVSLEMAIFIYALSSLPAVGPVPLKLVRPVPVQVHSPTHNATPPPAIGSLSLSNDSIKVHNPVFGKSSFVTETEEDHVEMMDWEPVNTSGQTHDPDLTPMHERSAGDWDTFATGRQSMFPRQTEETGLESLLASWRISNSTDEGIHGDEAQAQKCVIA</sequence>
<evidence type="ECO:0000313" key="9">
    <source>
        <dbReference type="Proteomes" id="UP000193218"/>
    </source>
</evidence>
<protein>
    <submittedName>
        <fullName evidence="8">Ima1 N-terminal domain-domain-containing protein</fullName>
    </submittedName>
</protein>
<evidence type="ECO:0000313" key="8">
    <source>
        <dbReference type="EMBL" id="ORX41072.1"/>
    </source>
</evidence>
<dbReference type="STRING" id="4999.A0A1Y1USZ8"/>
<dbReference type="InterPro" id="IPR018617">
    <property type="entry name" value="Ima1_N"/>
</dbReference>
<dbReference type="GO" id="GO:0034992">
    <property type="term" value="C:microtubule organizing center attachment site"/>
    <property type="evidence" value="ECO:0007669"/>
    <property type="project" value="TreeGrafter"/>
</dbReference>
<dbReference type="InterPro" id="IPR042321">
    <property type="entry name" value="Ima1"/>
</dbReference>
<evidence type="ECO:0000256" key="6">
    <source>
        <dbReference type="SAM" id="Phobius"/>
    </source>
</evidence>
<dbReference type="EMBL" id="NBSH01000001">
    <property type="protein sequence ID" value="ORX41072.1"/>
    <property type="molecule type" value="Genomic_DNA"/>
</dbReference>
<gene>
    <name evidence="8" type="ORF">BD324DRAFT_647969</name>
</gene>
<dbReference type="RefSeq" id="XP_021874751.1">
    <property type="nucleotide sequence ID" value="XM_022017754.1"/>
</dbReference>
<evidence type="ECO:0000259" key="7">
    <source>
        <dbReference type="Pfam" id="PF09779"/>
    </source>
</evidence>
<keyword evidence="5" id="KW-0539">Nucleus</keyword>
<evidence type="ECO:0000256" key="4">
    <source>
        <dbReference type="ARBA" id="ARBA00023136"/>
    </source>
</evidence>
<dbReference type="PANTHER" id="PTHR28538">
    <property type="entry name" value="INTEGRAL INNER NUCLEAR MEMBRANE PROTEIN IMA1"/>
    <property type="match status" value="1"/>
</dbReference>
<reference evidence="8 9" key="1">
    <citation type="submission" date="2017-03" db="EMBL/GenBank/DDBJ databases">
        <title>Widespread Adenine N6-methylation of Active Genes in Fungi.</title>
        <authorList>
            <consortium name="DOE Joint Genome Institute"/>
            <person name="Mondo S.J."/>
            <person name="Dannebaum R.O."/>
            <person name="Kuo R.C."/>
            <person name="Louie K.B."/>
            <person name="Bewick A.J."/>
            <person name="Labutti K."/>
            <person name="Haridas S."/>
            <person name="Kuo A."/>
            <person name="Salamov A."/>
            <person name="Ahrendt S.R."/>
            <person name="Lau R."/>
            <person name="Bowen B.P."/>
            <person name="Lipzen A."/>
            <person name="Sullivan W."/>
            <person name="Andreopoulos W.B."/>
            <person name="Clum A."/>
            <person name="Lindquist E."/>
            <person name="Daum C."/>
            <person name="Northen T.R."/>
            <person name="Ramamoorthy G."/>
            <person name="Schmitz R.J."/>
            <person name="Gryganskyi A."/>
            <person name="Culley D."/>
            <person name="Magnuson J."/>
            <person name="James T.Y."/>
            <person name="O'Malley M.A."/>
            <person name="Stajich J.E."/>
            <person name="Spatafora J.W."/>
            <person name="Visel A."/>
            <person name="Grigoriev I.V."/>
        </authorList>
    </citation>
    <scope>NUCLEOTIDE SEQUENCE [LARGE SCALE GENOMIC DNA]</scope>
    <source>
        <strain evidence="8 9">NRRL Y-17943</strain>
    </source>
</reference>
<keyword evidence="9" id="KW-1185">Reference proteome</keyword>
<dbReference type="GeneID" id="33559563"/>
<feature type="transmembrane region" description="Helical" evidence="6">
    <location>
        <begin position="244"/>
        <end position="262"/>
    </location>
</feature>
<dbReference type="GO" id="GO:0005637">
    <property type="term" value="C:nuclear inner membrane"/>
    <property type="evidence" value="ECO:0007669"/>
    <property type="project" value="UniProtKB-SubCell"/>
</dbReference>
<feature type="transmembrane region" description="Helical" evidence="6">
    <location>
        <begin position="283"/>
        <end position="302"/>
    </location>
</feature>
<dbReference type="GO" id="GO:0071765">
    <property type="term" value="P:nuclear inner membrane organization"/>
    <property type="evidence" value="ECO:0007669"/>
    <property type="project" value="InterPro"/>
</dbReference>
<keyword evidence="3 6" id="KW-1133">Transmembrane helix</keyword>
<comment type="caution">
    <text evidence="8">The sequence shown here is derived from an EMBL/GenBank/DDBJ whole genome shotgun (WGS) entry which is preliminary data.</text>
</comment>
<feature type="transmembrane region" description="Helical" evidence="6">
    <location>
        <begin position="314"/>
        <end position="336"/>
    </location>
</feature>
<accession>A0A1Y1USZ8</accession>
<evidence type="ECO:0000256" key="2">
    <source>
        <dbReference type="ARBA" id="ARBA00022692"/>
    </source>
</evidence>
<keyword evidence="4 6" id="KW-0472">Membrane</keyword>
<evidence type="ECO:0000256" key="3">
    <source>
        <dbReference type="ARBA" id="ARBA00022989"/>
    </source>
</evidence>
<dbReference type="InParanoid" id="A0A1Y1USZ8"/>
<feature type="domain" description="Ima1 N-terminal" evidence="7">
    <location>
        <begin position="41"/>
        <end position="161"/>
    </location>
</feature>
<dbReference type="GO" id="GO:0044732">
    <property type="term" value="C:mitotic spindle pole body"/>
    <property type="evidence" value="ECO:0007669"/>
    <property type="project" value="TreeGrafter"/>
</dbReference>
<evidence type="ECO:0000256" key="1">
    <source>
        <dbReference type="ARBA" id="ARBA00004473"/>
    </source>
</evidence>
<name>A0A1Y1USZ8_9TREE</name>